<feature type="domain" description="Trypsin-co-occurring" evidence="1">
    <location>
        <begin position="12"/>
        <end position="102"/>
    </location>
</feature>
<dbReference type="EMBL" id="LYXE01000174">
    <property type="protein sequence ID" value="PDV96869.1"/>
    <property type="molecule type" value="Genomic_DNA"/>
</dbReference>
<comment type="caution">
    <text evidence="2">The sequence shown here is derived from an EMBL/GenBank/DDBJ whole genome shotgun (WGS) entry which is preliminary data.</text>
</comment>
<evidence type="ECO:0000313" key="3">
    <source>
        <dbReference type="Proteomes" id="UP000220922"/>
    </source>
</evidence>
<dbReference type="RefSeq" id="WP_097655023.1">
    <property type="nucleotide sequence ID" value="NZ_LYXE01000174.1"/>
</dbReference>
<evidence type="ECO:0000259" key="1">
    <source>
        <dbReference type="Pfam" id="PF19493"/>
    </source>
</evidence>
<keyword evidence="3" id="KW-1185">Reference proteome</keyword>
<protein>
    <recommendedName>
        <fullName evidence="1">Trypsin-co-occurring domain-containing protein</fullName>
    </recommendedName>
</protein>
<name>A0A2H3KGM9_9CHLR</name>
<dbReference type="Pfam" id="PF19493">
    <property type="entry name" value="Trypco1"/>
    <property type="match status" value="1"/>
</dbReference>
<gene>
    <name evidence="2" type="ORF">A9Q02_20025</name>
</gene>
<dbReference type="OrthoDB" id="487187at2"/>
<dbReference type="InterPro" id="IPR045794">
    <property type="entry name" value="Trypco1"/>
</dbReference>
<evidence type="ECO:0000313" key="2">
    <source>
        <dbReference type="EMBL" id="PDV96869.1"/>
    </source>
</evidence>
<dbReference type="NCBIfam" id="NF041216">
    <property type="entry name" value="CU044_2847_fam"/>
    <property type="match status" value="1"/>
</dbReference>
<dbReference type="Proteomes" id="UP000220922">
    <property type="component" value="Unassembled WGS sequence"/>
</dbReference>
<sequence length="102" mass="11309">MEENTKRLPVVLPNGTRVFVETSVIQSEMDVSATEHILKFPQITEVIEGVWSMANDALQKIDPKKAAIEFGIEVGFEPGLLTAVLVKGSTKGNLKITIEWER</sequence>
<accession>A0A2H3KGM9</accession>
<organism evidence="2 3">
    <name type="scientific">Candidatus Chloroploca asiatica</name>
    <dbReference type="NCBI Taxonomy" id="1506545"/>
    <lineage>
        <taxon>Bacteria</taxon>
        <taxon>Bacillati</taxon>
        <taxon>Chloroflexota</taxon>
        <taxon>Chloroflexia</taxon>
        <taxon>Chloroflexales</taxon>
        <taxon>Chloroflexineae</taxon>
        <taxon>Oscillochloridaceae</taxon>
        <taxon>Candidatus Chloroploca</taxon>
    </lineage>
</organism>
<dbReference type="AlphaFoldDB" id="A0A2H3KGM9"/>
<reference evidence="2 3" key="1">
    <citation type="submission" date="2016-05" db="EMBL/GenBank/DDBJ databases">
        <authorList>
            <person name="Lavstsen T."/>
            <person name="Jespersen J.S."/>
        </authorList>
    </citation>
    <scope>NUCLEOTIDE SEQUENCE [LARGE SCALE GENOMIC DNA]</scope>
    <source>
        <strain evidence="2 3">B7-9</strain>
    </source>
</reference>
<proteinExistence type="predicted"/>